<dbReference type="Pfam" id="PF00482">
    <property type="entry name" value="T2SSF"/>
    <property type="match status" value="1"/>
</dbReference>
<dbReference type="InterPro" id="IPR018076">
    <property type="entry name" value="T2SS_GspF_dom"/>
</dbReference>
<dbReference type="EMBL" id="CAESGF010000004">
    <property type="protein sequence ID" value="CAB4363068.1"/>
    <property type="molecule type" value="Genomic_DNA"/>
</dbReference>
<proteinExistence type="predicted"/>
<evidence type="ECO:0000256" key="2">
    <source>
        <dbReference type="ARBA" id="ARBA00022475"/>
    </source>
</evidence>
<keyword evidence="4 6" id="KW-1133">Transmembrane helix</keyword>
<name>A0A6J7BQ43_9ZZZZ</name>
<evidence type="ECO:0000313" key="11">
    <source>
        <dbReference type="EMBL" id="CAB4847857.1"/>
    </source>
</evidence>
<protein>
    <submittedName>
        <fullName evidence="11">Unannotated protein</fullName>
    </submittedName>
</protein>
<keyword evidence="2" id="KW-1003">Cell membrane</keyword>
<dbReference type="AlphaFoldDB" id="A0A6J7BQ43"/>
<evidence type="ECO:0000313" key="9">
    <source>
        <dbReference type="EMBL" id="CAB4721853.1"/>
    </source>
</evidence>
<evidence type="ECO:0000313" key="8">
    <source>
        <dbReference type="EMBL" id="CAB4363068.1"/>
    </source>
</evidence>
<evidence type="ECO:0000256" key="4">
    <source>
        <dbReference type="ARBA" id="ARBA00022989"/>
    </source>
</evidence>
<evidence type="ECO:0000259" key="7">
    <source>
        <dbReference type="Pfam" id="PF00482"/>
    </source>
</evidence>
<evidence type="ECO:0000256" key="6">
    <source>
        <dbReference type="SAM" id="Phobius"/>
    </source>
</evidence>
<keyword evidence="3 6" id="KW-0812">Transmembrane</keyword>
<accession>A0A6J7BQ43</accession>
<evidence type="ECO:0000313" key="10">
    <source>
        <dbReference type="EMBL" id="CAB4835573.1"/>
    </source>
</evidence>
<comment type="subcellular location">
    <subcellularLocation>
        <location evidence="1">Cell membrane</location>
        <topology evidence="1">Multi-pass membrane protein</topology>
    </subcellularLocation>
</comment>
<dbReference type="EMBL" id="CAFAAV010000319">
    <property type="protein sequence ID" value="CAB4835573.1"/>
    <property type="molecule type" value="Genomic_DNA"/>
</dbReference>
<organism evidence="11">
    <name type="scientific">freshwater metagenome</name>
    <dbReference type="NCBI Taxonomy" id="449393"/>
    <lineage>
        <taxon>unclassified sequences</taxon>
        <taxon>metagenomes</taxon>
        <taxon>ecological metagenomes</taxon>
    </lineage>
</organism>
<evidence type="ECO:0000313" key="12">
    <source>
        <dbReference type="EMBL" id="CAB4923030.1"/>
    </source>
</evidence>
<sequence length="191" mass="20124">MSVLLGLIAAFAVCAAGYAARPARTRPQAGEPSPMRTSARATRRAIERDYPAAIDLIVLAVRAGHLPLAAITGAIPHFPAAVRPAFAHVVQQCQTGRRFADALASLPATLGPMAAPLADGLAAADRYGLPLAPVLERLASEAHQRRRRRADALARQLPVRLAVPLVLCTLPSFVLLAVVPLLLAAMSSLRQ</sequence>
<evidence type="ECO:0000256" key="5">
    <source>
        <dbReference type="ARBA" id="ARBA00023136"/>
    </source>
</evidence>
<feature type="transmembrane region" description="Helical" evidence="6">
    <location>
        <begin position="161"/>
        <end position="185"/>
    </location>
</feature>
<gene>
    <name evidence="9" type="ORF">UFOPK2656_01409</name>
    <name evidence="10" type="ORF">UFOPK3099_02810</name>
    <name evidence="11" type="ORF">UFOPK3267_00568</name>
    <name evidence="12" type="ORF">UFOPK3651_00980</name>
    <name evidence="8" type="ORF">UFOPK4189_00845</name>
</gene>
<reference evidence="11" key="1">
    <citation type="submission" date="2020-05" db="EMBL/GenBank/DDBJ databases">
        <authorList>
            <person name="Chiriac C."/>
            <person name="Salcher M."/>
            <person name="Ghai R."/>
            <person name="Kavagutti S V."/>
        </authorList>
    </citation>
    <scope>NUCLEOTIDE SEQUENCE</scope>
</reference>
<dbReference type="GO" id="GO:0005886">
    <property type="term" value="C:plasma membrane"/>
    <property type="evidence" value="ECO:0007669"/>
    <property type="project" value="UniProtKB-SubCell"/>
</dbReference>
<feature type="domain" description="Type II secretion system protein GspF" evidence="7">
    <location>
        <begin position="54"/>
        <end position="176"/>
    </location>
</feature>
<keyword evidence="5 6" id="KW-0472">Membrane</keyword>
<dbReference type="PANTHER" id="PTHR35007">
    <property type="entry name" value="INTEGRAL MEMBRANE PROTEIN-RELATED"/>
    <property type="match status" value="1"/>
</dbReference>
<evidence type="ECO:0000256" key="3">
    <source>
        <dbReference type="ARBA" id="ARBA00022692"/>
    </source>
</evidence>
<dbReference type="EMBL" id="CAFBIY010000020">
    <property type="protein sequence ID" value="CAB4847857.1"/>
    <property type="molecule type" value="Genomic_DNA"/>
</dbReference>
<dbReference type="PANTHER" id="PTHR35007:SF2">
    <property type="entry name" value="PILUS ASSEMBLE PROTEIN"/>
    <property type="match status" value="1"/>
</dbReference>
<evidence type="ECO:0000256" key="1">
    <source>
        <dbReference type="ARBA" id="ARBA00004651"/>
    </source>
</evidence>
<dbReference type="EMBL" id="CAEZYF010000007">
    <property type="protein sequence ID" value="CAB4721853.1"/>
    <property type="molecule type" value="Genomic_DNA"/>
</dbReference>
<dbReference type="EMBL" id="CAFBMT010000004">
    <property type="protein sequence ID" value="CAB4923030.1"/>
    <property type="molecule type" value="Genomic_DNA"/>
</dbReference>